<evidence type="ECO:0000313" key="2">
    <source>
        <dbReference type="EnsemblPlants" id="Bra007196.1-P"/>
    </source>
</evidence>
<keyword evidence="3" id="KW-1185">Reference proteome</keyword>
<dbReference type="InParanoid" id="M4CSK4"/>
<dbReference type="Gramene" id="Bra007196.1">
    <property type="protein sequence ID" value="Bra007196.1-P"/>
    <property type="gene ID" value="Bra007196"/>
</dbReference>
<reference evidence="2 3" key="2">
    <citation type="journal article" date="2018" name="Hortic Res">
        <title>Improved Brassica rapa reference genome by single-molecule sequencing and chromosome conformation capture technologies.</title>
        <authorList>
            <person name="Zhang L."/>
            <person name="Cai X."/>
            <person name="Wu J."/>
            <person name="Liu M."/>
            <person name="Grob S."/>
            <person name="Cheng F."/>
            <person name="Liang J."/>
            <person name="Cai C."/>
            <person name="Liu Z."/>
            <person name="Liu B."/>
            <person name="Wang F."/>
            <person name="Li S."/>
            <person name="Liu F."/>
            <person name="Li X."/>
            <person name="Cheng L."/>
            <person name="Yang W."/>
            <person name="Li M.H."/>
            <person name="Grossniklaus U."/>
            <person name="Zheng H."/>
            <person name="Wang X."/>
        </authorList>
    </citation>
    <scope>NUCLEOTIDE SEQUENCE [LARGE SCALE GENOMIC DNA]</scope>
    <source>
        <strain evidence="2 3">cv. Chiifu-401-42</strain>
    </source>
</reference>
<protein>
    <submittedName>
        <fullName evidence="2">Uncharacterized protein</fullName>
    </submittedName>
</protein>
<name>M4CSK4_BRACM</name>
<organism evidence="2 3">
    <name type="scientific">Brassica campestris</name>
    <name type="common">Field mustard</name>
    <dbReference type="NCBI Taxonomy" id="3711"/>
    <lineage>
        <taxon>Eukaryota</taxon>
        <taxon>Viridiplantae</taxon>
        <taxon>Streptophyta</taxon>
        <taxon>Embryophyta</taxon>
        <taxon>Tracheophyta</taxon>
        <taxon>Spermatophyta</taxon>
        <taxon>Magnoliopsida</taxon>
        <taxon>eudicotyledons</taxon>
        <taxon>Gunneridae</taxon>
        <taxon>Pentapetalae</taxon>
        <taxon>rosids</taxon>
        <taxon>malvids</taxon>
        <taxon>Brassicales</taxon>
        <taxon>Brassicaceae</taxon>
        <taxon>Brassiceae</taxon>
        <taxon>Brassica</taxon>
    </lineage>
</organism>
<sequence length="201" mass="22424">MESTHLSGKEIVSANQDESGLQVLGETSFLSQNSDEFLAEKKDATLNDDDALVSDEDASISDFSEEEDISNNENYLQIAFVAAEHIELTLCADEAAFQLLDTLKEKKKELVKANKWMLSTSDSELVEEEEEVLNARGIKRKNRPGRPKNQKVGRHDRYLSVLETKNRGISKSSNNGRAKKKLSFQGFDKNHGFDKSHGGST</sequence>
<proteinExistence type="predicted"/>
<evidence type="ECO:0000313" key="3">
    <source>
        <dbReference type="Proteomes" id="UP000011750"/>
    </source>
</evidence>
<reference evidence="2" key="3">
    <citation type="submission" date="2023-03" db="UniProtKB">
        <authorList>
            <consortium name="EnsemblPlants"/>
        </authorList>
    </citation>
    <scope>IDENTIFICATION</scope>
    <source>
        <strain evidence="2">cv. Chiifu-401-42</strain>
    </source>
</reference>
<feature type="compositionally biased region" description="Basic and acidic residues" evidence="1">
    <location>
        <begin position="188"/>
        <end position="201"/>
    </location>
</feature>
<dbReference type="AlphaFoldDB" id="M4CSK4"/>
<dbReference type="EnsemblPlants" id="Bra007196.1">
    <property type="protein sequence ID" value="Bra007196.1-P"/>
    <property type="gene ID" value="Bra007196"/>
</dbReference>
<feature type="compositionally biased region" description="Polar residues" evidence="1">
    <location>
        <begin position="167"/>
        <end position="176"/>
    </location>
</feature>
<feature type="region of interest" description="Disordered" evidence="1">
    <location>
        <begin position="138"/>
        <end position="201"/>
    </location>
</feature>
<dbReference type="Proteomes" id="UP000011750">
    <property type="component" value="Chromosome A09"/>
</dbReference>
<reference evidence="2 3" key="1">
    <citation type="journal article" date="2011" name="Nat. Genet.">
        <title>The genome of the mesopolyploid crop species Brassica rapa.</title>
        <authorList>
            <consortium name="Brassica rapa Genome Sequencing Project Consortium"/>
            <person name="Wang X."/>
            <person name="Wang H."/>
            <person name="Wang J."/>
            <person name="Sun R."/>
            <person name="Wu J."/>
            <person name="Liu S."/>
            <person name="Bai Y."/>
            <person name="Mun J.H."/>
            <person name="Bancroft I."/>
            <person name="Cheng F."/>
            <person name="Huang S."/>
            <person name="Li X."/>
            <person name="Hua W."/>
            <person name="Wang J."/>
            <person name="Wang X."/>
            <person name="Freeling M."/>
            <person name="Pires J.C."/>
            <person name="Paterson A.H."/>
            <person name="Chalhoub B."/>
            <person name="Wang B."/>
            <person name="Hayward A."/>
            <person name="Sharpe A.G."/>
            <person name="Park B.S."/>
            <person name="Weisshaar B."/>
            <person name="Liu B."/>
            <person name="Li B."/>
            <person name="Liu B."/>
            <person name="Tong C."/>
            <person name="Song C."/>
            <person name="Duran C."/>
            <person name="Peng C."/>
            <person name="Geng C."/>
            <person name="Koh C."/>
            <person name="Lin C."/>
            <person name="Edwards D."/>
            <person name="Mu D."/>
            <person name="Shen D."/>
            <person name="Soumpourou E."/>
            <person name="Li F."/>
            <person name="Fraser F."/>
            <person name="Conant G."/>
            <person name="Lassalle G."/>
            <person name="King G.J."/>
            <person name="Bonnema G."/>
            <person name="Tang H."/>
            <person name="Wang H."/>
            <person name="Belcram H."/>
            <person name="Zhou H."/>
            <person name="Hirakawa H."/>
            <person name="Abe H."/>
            <person name="Guo H."/>
            <person name="Wang H."/>
            <person name="Jin H."/>
            <person name="Parkin I.A."/>
            <person name="Batley J."/>
            <person name="Kim J.S."/>
            <person name="Just J."/>
            <person name="Li J."/>
            <person name="Xu J."/>
            <person name="Deng J."/>
            <person name="Kim J.A."/>
            <person name="Li J."/>
            <person name="Yu J."/>
            <person name="Meng J."/>
            <person name="Wang J."/>
            <person name="Min J."/>
            <person name="Poulain J."/>
            <person name="Wang J."/>
            <person name="Hatakeyama K."/>
            <person name="Wu K."/>
            <person name="Wang L."/>
            <person name="Fang L."/>
            <person name="Trick M."/>
            <person name="Links M.G."/>
            <person name="Zhao M."/>
            <person name="Jin M."/>
            <person name="Ramchiary N."/>
            <person name="Drou N."/>
            <person name="Berkman P.J."/>
            <person name="Cai Q."/>
            <person name="Huang Q."/>
            <person name="Li R."/>
            <person name="Tabata S."/>
            <person name="Cheng S."/>
            <person name="Zhang S."/>
            <person name="Zhang S."/>
            <person name="Huang S."/>
            <person name="Sato S."/>
            <person name="Sun S."/>
            <person name="Kwon S.J."/>
            <person name="Choi S.R."/>
            <person name="Lee T.H."/>
            <person name="Fan W."/>
            <person name="Zhao X."/>
            <person name="Tan X."/>
            <person name="Xu X."/>
            <person name="Wang Y."/>
            <person name="Qiu Y."/>
            <person name="Yin Y."/>
            <person name="Li Y."/>
            <person name="Du Y."/>
            <person name="Liao Y."/>
            <person name="Lim Y."/>
            <person name="Narusaka Y."/>
            <person name="Wang Y."/>
            <person name="Wang Z."/>
            <person name="Li Z."/>
            <person name="Wang Z."/>
            <person name="Xiong Z."/>
            <person name="Zhang Z."/>
        </authorList>
    </citation>
    <scope>NUCLEOTIDE SEQUENCE [LARGE SCALE GENOMIC DNA]</scope>
    <source>
        <strain evidence="2 3">cv. Chiifu-401-42</strain>
    </source>
</reference>
<dbReference type="HOGENOM" id="CLU_1362148_0_0_1"/>
<accession>M4CSK4</accession>
<feature type="compositionally biased region" description="Basic residues" evidence="1">
    <location>
        <begin position="138"/>
        <end position="152"/>
    </location>
</feature>
<evidence type="ECO:0000256" key="1">
    <source>
        <dbReference type="SAM" id="MobiDB-lite"/>
    </source>
</evidence>